<proteinExistence type="inferred from homology"/>
<comment type="subcellular location">
    <subcellularLocation>
        <location evidence="1">Cytoplasm</location>
        <location evidence="1">Cytoskeleton</location>
        <location evidence="1">Cilium axoneme</location>
    </subcellularLocation>
</comment>
<dbReference type="PANTHER" id="PTHR22455:SF10">
    <property type="entry name" value="CILIA- AND FLAGELLA-ASSOCIATED PROTEIN 91"/>
    <property type="match status" value="1"/>
</dbReference>
<feature type="region of interest" description="Disordered" evidence="8">
    <location>
        <begin position="132"/>
        <end position="171"/>
    </location>
</feature>
<dbReference type="OrthoDB" id="567787at2759"/>
<keyword evidence="11" id="KW-1185">Reference proteome</keyword>
<keyword evidence="3" id="KW-0206">Cytoskeleton</keyword>
<feature type="compositionally biased region" description="Polar residues" evidence="8">
    <location>
        <begin position="138"/>
        <end position="166"/>
    </location>
</feature>
<dbReference type="PANTHER" id="PTHR22455">
    <property type="entry name" value="CILIA- AND FLAGELLA-ASSOCIATED PROTEIN 91"/>
    <property type="match status" value="1"/>
</dbReference>
<evidence type="ECO:0000259" key="9">
    <source>
        <dbReference type="Pfam" id="PF14738"/>
    </source>
</evidence>
<name>A0A813HK57_POLGL</name>
<evidence type="ECO:0000256" key="8">
    <source>
        <dbReference type="SAM" id="MobiDB-lite"/>
    </source>
</evidence>
<evidence type="ECO:0000256" key="3">
    <source>
        <dbReference type="ARBA" id="ARBA00023212"/>
    </source>
</evidence>
<organism evidence="10 11">
    <name type="scientific">Polarella glacialis</name>
    <name type="common">Dinoflagellate</name>
    <dbReference type="NCBI Taxonomy" id="89957"/>
    <lineage>
        <taxon>Eukaryota</taxon>
        <taxon>Sar</taxon>
        <taxon>Alveolata</taxon>
        <taxon>Dinophyceae</taxon>
        <taxon>Suessiales</taxon>
        <taxon>Suessiaceae</taxon>
        <taxon>Polarella</taxon>
    </lineage>
</organism>
<evidence type="ECO:0000256" key="2">
    <source>
        <dbReference type="ARBA" id="ARBA00022490"/>
    </source>
</evidence>
<dbReference type="Pfam" id="PF14738">
    <property type="entry name" value="CFAP91"/>
    <property type="match status" value="1"/>
</dbReference>
<evidence type="ECO:0000256" key="4">
    <source>
        <dbReference type="ARBA" id="ARBA00023273"/>
    </source>
</evidence>
<gene>
    <name evidence="10" type="ORF">PGLA1383_LOCUS53662</name>
</gene>
<dbReference type="EMBL" id="CAJNNV010031977">
    <property type="protein sequence ID" value="CAE8638489.1"/>
    <property type="molecule type" value="Genomic_DNA"/>
</dbReference>
<reference evidence="10" key="1">
    <citation type="submission" date="2021-02" db="EMBL/GenBank/DDBJ databases">
        <authorList>
            <person name="Dougan E. K."/>
            <person name="Rhodes N."/>
            <person name="Thang M."/>
            <person name="Chan C."/>
        </authorList>
    </citation>
    <scope>NUCLEOTIDE SEQUENCE</scope>
</reference>
<keyword evidence="7" id="KW-0175">Coiled coil</keyword>
<evidence type="ECO:0000256" key="1">
    <source>
        <dbReference type="ARBA" id="ARBA00004430"/>
    </source>
</evidence>
<dbReference type="InterPro" id="IPR026720">
    <property type="entry name" value="CFAP91"/>
</dbReference>
<evidence type="ECO:0000313" key="10">
    <source>
        <dbReference type="EMBL" id="CAE8638489.1"/>
    </source>
</evidence>
<feature type="domain" description="CFAP91" evidence="9">
    <location>
        <begin position="152"/>
        <end position="304"/>
    </location>
</feature>
<dbReference type="InterPro" id="IPR032840">
    <property type="entry name" value="CFAP91_dom"/>
</dbReference>
<keyword evidence="2" id="KW-0963">Cytoplasm</keyword>
<keyword evidence="4" id="KW-0966">Cell projection</keyword>
<feature type="region of interest" description="Disordered" evidence="8">
    <location>
        <begin position="417"/>
        <end position="445"/>
    </location>
</feature>
<evidence type="ECO:0000256" key="5">
    <source>
        <dbReference type="ARBA" id="ARBA00029468"/>
    </source>
</evidence>
<sequence>MATQTVLQANRAYDHIYDPCYLTSHGNDHYRQTSKAMFNAQRINRVPDDKYMFSELPHYPRCTIQVTSKEALPAHVDKNWIAPELKGPGADAGTVSGQYRHKFSARPNKQMLSTMPHIVQYAMKTGAAATALRGGQAERTSVPDSATRTVGTQSMYRESESQTNPYSPEYTIGPNQVPEVVALTHLAWGVGLPATEAELQIIERTRQKRLFSNMLPPPCDAFGMEVRVQLMEAQEFREWADREKTIRDLQDKRLQLLKQALEERDQNREGAQMDKVDRVRARKEEERDRKLAACQRLRTKVLRRMQKERQTAEAPPKKRDVIAEYADFTSQVYAPLARKGYVPDYNTARIEVQPTDLSSFPGLVQLEQSLPASVLRAVDKHPKDIDRTKKSSHQVRKELEMTNALKNAMESIKKDLQPNEGGEAAGGKAGDPATTSGGLKKFHVRNILDRPDSPRLKEDVLPEEEEQEAAVLLLQRIIRGRAFQNQMFEGKEKRLDLINELRAAERYAETATTVEEKRYIDQLRDKAFEGVLESVQGSVISQTLDQLSKELLRFQQERRIAAMVKLAERDRQERQAQESGRRQAEERLREREDEMFRQVMGVHQGTVDSYLEEVLTNTVEQAAQSRALTEARLKASKINAVVDTLEASAQESEVVVRELVHSYNLPHVQREVVKRRQAAENKRFSEAARGALDDAYDKVKEAVNPSQ</sequence>
<evidence type="ECO:0000256" key="7">
    <source>
        <dbReference type="SAM" id="Coils"/>
    </source>
</evidence>
<dbReference type="OMA" id="VQTMYRD"/>
<dbReference type="AlphaFoldDB" id="A0A813HK57"/>
<evidence type="ECO:0000256" key="6">
    <source>
        <dbReference type="ARBA" id="ARBA00029555"/>
    </source>
</evidence>
<comment type="caution">
    <text evidence="10">The sequence shown here is derived from an EMBL/GenBank/DDBJ whole genome shotgun (WGS) entry which is preliminary data.</text>
</comment>
<accession>A0A813HK57</accession>
<evidence type="ECO:0000313" key="11">
    <source>
        <dbReference type="Proteomes" id="UP000654075"/>
    </source>
</evidence>
<comment type="similarity">
    <text evidence="5">Belongs to the CFAP91 family.</text>
</comment>
<feature type="coiled-coil region" evidence="7">
    <location>
        <begin position="246"/>
        <end position="300"/>
    </location>
</feature>
<protein>
    <recommendedName>
        <fullName evidence="6">Cilia- and flagella-associated protein 91</fullName>
    </recommendedName>
</protein>
<feature type="coiled-coil region" evidence="7">
    <location>
        <begin position="567"/>
        <end position="594"/>
    </location>
</feature>
<dbReference type="GO" id="GO:0005930">
    <property type="term" value="C:axoneme"/>
    <property type="evidence" value="ECO:0007669"/>
    <property type="project" value="UniProtKB-SubCell"/>
</dbReference>
<dbReference type="Proteomes" id="UP000654075">
    <property type="component" value="Unassembled WGS sequence"/>
</dbReference>